<dbReference type="EMBL" id="AODQ01000040">
    <property type="protein sequence ID" value="EMR02948.1"/>
    <property type="molecule type" value="Genomic_DNA"/>
</dbReference>
<evidence type="ECO:0000313" key="6">
    <source>
        <dbReference type="EMBL" id="EMR02948.1"/>
    </source>
</evidence>
<dbReference type="PANTHER" id="PTHR46509:SF1">
    <property type="entry name" value="PHOSPHOADENOSINE PHOSPHOSULFATE REDUCTASE"/>
    <property type="match status" value="1"/>
</dbReference>
<feature type="binding site" evidence="4">
    <location>
        <position position="114"/>
    </location>
    <ligand>
        <name>[4Fe-4S] cluster</name>
        <dbReference type="ChEBI" id="CHEBI:49883"/>
    </ligand>
</feature>
<dbReference type="GO" id="GO:0043866">
    <property type="term" value="F:adenylyl-sulfate reductase (thioredoxin) activity"/>
    <property type="evidence" value="ECO:0007669"/>
    <property type="project" value="UniProtKB-EC"/>
</dbReference>
<dbReference type="InterPro" id="IPR004511">
    <property type="entry name" value="PAPS/APS_Rdtase"/>
</dbReference>
<dbReference type="AlphaFoldDB" id="M7N2P8"/>
<dbReference type="GO" id="GO:0005737">
    <property type="term" value="C:cytoplasm"/>
    <property type="evidence" value="ECO:0007669"/>
    <property type="project" value="UniProtKB-SubCell"/>
</dbReference>
<dbReference type="Pfam" id="PF01507">
    <property type="entry name" value="PAPS_reduct"/>
    <property type="match status" value="1"/>
</dbReference>
<organism evidence="6 7">
    <name type="scientific">Cesiribacter andamanensis AMV16</name>
    <dbReference type="NCBI Taxonomy" id="1279009"/>
    <lineage>
        <taxon>Bacteria</taxon>
        <taxon>Pseudomonadati</taxon>
        <taxon>Bacteroidota</taxon>
        <taxon>Cytophagia</taxon>
        <taxon>Cytophagales</taxon>
        <taxon>Cesiribacteraceae</taxon>
        <taxon>Cesiribacter</taxon>
    </lineage>
</organism>
<comment type="catalytic activity">
    <reaction evidence="4">
        <text>[thioredoxin]-disulfide + sulfite + AMP + 2 H(+) = adenosine 5'-phosphosulfate + [thioredoxin]-dithiol</text>
        <dbReference type="Rhea" id="RHEA:21976"/>
        <dbReference type="Rhea" id="RHEA-COMP:10698"/>
        <dbReference type="Rhea" id="RHEA-COMP:10700"/>
        <dbReference type="ChEBI" id="CHEBI:15378"/>
        <dbReference type="ChEBI" id="CHEBI:17359"/>
        <dbReference type="ChEBI" id="CHEBI:29950"/>
        <dbReference type="ChEBI" id="CHEBI:50058"/>
        <dbReference type="ChEBI" id="CHEBI:58243"/>
        <dbReference type="ChEBI" id="CHEBI:456215"/>
        <dbReference type="EC" id="1.8.4.10"/>
    </reaction>
</comment>
<dbReference type="RefSeq" id="WP_009195317.1">
    <property type="nucleotide sequence ID" value="NZ_AODQ01000040.1"/>
</dbReference>
<keyword evidence="7" id="KW-1185">Reference proteome</keyword>
<dbReference type="SUPFAM" id="SSF52402">
    <property type="entry name" value="Adenine nucleotide alpha hydrolases-like"/>
    <property type="match status" value="1"/>
</dbReference>
<dbReference type="STRING" id="1279009.ADICEAN_01921"/>
<protein>
    <recommendedName>
        <fullName evidence="4">Adenosine 5'-phosphosulfate reductase</fullName>
        <shortName evidence="4">APS reductase</shortName>
        <ecNumber evidence="4">1.8.4.10</ecNumber>
    </recommendedName>
    <alternativeName>
        <fullName evidence="4">5'-adenylylsulfate reductase</fullName>
    </alternativeName>
    <alternativeName>
        <fullName evidence="4">Thioredoxin-dependent 5'-adenylylsulfate reductase</fullName>
    </alternativeName>
</protein>
<dbReference type="NCBIfam" id="NF002537">
    <property type="entry name" value="PRK02090.1"/>
    <property type="match status" value="1"/>
</dbReference>
<dbReference type="HAMAP" id="MF_00063">
    <property type="entry name" value="CysH"/>
    <property type="match status" value="1"/>
</dbReference>
<evidence type="ECO:0000259" key="5">
    <source>
        <dbReference type="Pfam" id="PF01507"/>
    </source>
</evidence>
<dbReference type="InterPro" id="IPR014729">
    <property type="entry name" value="Rossmann-like_a/b/a_fold"/>
</dbReference>
<proteinExistence type="inferred from homology"/>
<dbReference type="OrthoDB" id="9794018at2"/>
<dbReference type="GO" id="GO:0051539">
    <property type="term" value="F:4 iron, 4 sulfur cluster binding"/>
    <property type="evidence" value="ECO:0007669"/>
    <property type="project" value="UniProtKB-UniRule"/>
</dbReference>
<dbReference type="EC" id="1.8.4.10" evidence="4"/>
<reference evidence="6 7" key="1">
    <citation type="journal article" date="2013" name="Genome Announc.">
        <title>Draft Genome Sequence of Cesiribacter andamanensis Strain AMV16T, Isolated from a Soil Sample from a Mud Volcano in the Andaman Islands, India.</title>
        <authorList>
            <person name="Shivaji S."/>
            <person name="Ara S."/>
            <person name="Begum Z."/>
            <person name="Srinivas T.N."/>
            <person name="Singh A."/>
            <person name="Kumar Pinnaka A."/>
        </authorList>
    </citation>
    <scope>NUCLEOTIDE SEQUENCE [LARGE SCALE GENOMIC DNA]</scope>
    <source>
        <strain evidence="6 7">AMV16</strain>
    </source>
</reference>
<sequence length="220" mass="25227">MIVEETDSLTLRFAGLTPQERLEALFRLVPQEQVLFTSSFGSTSAVLLHLLSRVRPGMPVHFVDTGFHFPETLAYKELLAGRLGLRLIDVGADARRHRFTRENETWRYNPDLCCYINKVYPVDRLKGDYKVWISGLLGFQNPQRQQKTLFEKKGDILKLHPILDMSQQEVLLYLKVWDLPLHPLLAQGYESIGCTHCTARGQGRSGRWMDSTKTECGLHV</sequence>
<evidence type="ECO:0000256" key="4">
    <source>
        <dbReference type="HAMAP-Rule" id="MF_00063"/>
    </source>
</evidence>
<evidence type="ECO:0000256" key="2">
    <source>
        <dbReference type="ARBA" id="ARBA00023002"/>
    </source>
</evidence>
<comment type="subcellular location">
    <subcellularLocation>
        <location evidence="4">Cytoplasm</location>
    </subcellularLocation>
</comment>
<comment type="similarity">
    <text evidence="1 4">Belongs to the PAPS reductase family. CysH subfamily.</text>
</comment>
<keyword evidence="4" id="KW-0479">Metal-binding</keyword>
<keyword evidence="4" id="KW-0408">Iron</keyword>
<dbReference type="InterPro" id="IPR002500">
    <property type="entry name" value="PAPS_reduct_dom"/>
</dbReference>
<comment type="caution">
    <text evidence="6">The sequence shown here is derived from an EMBL/GenBank/DDBJ whole genome shotgun (WGS) entry which is preliminary data.</text>
</comment>
<evidence type="ECO:0000256" key="3">
    <source>
        <dbReference type="ARBA" id="ARBA00024327"/>
    </source>
</evidence>
<dbReference type="Proteomes" id="UP000011910">
    <property type="component" value="Unassembled WGS sequence"/>
</dbReference>
<dbReference type="Gene3D" id="3.40.50.620">
    <property type="entry name" value="HUPs"/>
    <property type="match status" value="1"/>
</dbReference>
<comment type="pathway">
    <text evidence="3 4">Sulfur metabolism; hydrogen sulfide biosynthesis; sulfite from sulfate.</text>
</comment>
<dbReference type="GO" id="GO:0004604">
    <property type="term" value="F:phosphoadenylyl-sulfate reductase (thioredoxin) activity"/>
    <property type="evidence" value="ECO:0007669"/>
    <property type="project" value="UniProtKB-UniRule"/>
</dbReference>
<dbReference type="PATRIC" id="fig|1279009.4.peg.1951"/>
<feature type="binding site" evidence="4">
    <location>
        <position position="194"/>
    </location>
    <ligand>
        <name>[4Fe-4S] cluster</name>
        <dbReference type="ChEBI" id="CHEBI:49883"/>
    </ligand>
</feature>
<name>M7N2P8_9BACT</name>
<evidence type="ECO:0000256" key="1">
    <source>
        <dbReference type="ARBA" id="ARBA00009732"/>
    </source>
</evidence>
<keyword evidence="4" id="KW-0411">Iron-sulfur</keyword>
<accession>M7N2P8</accession>
<keyword evidence="4" id="KW-0963">Cytoplasm</keyword>
<evidence type="ECO:0000313" key="7">
    <source>
        <dbReference type="Proteomes" id="UP000011910"/>
    </source>
</evidence>
<gene>
    <name evidence="6" type="primary">cysH_2</name>
    <name evidence="4" type="synonym">cysH</name>
    <name evidence="6" type="ORF">ADICEAN_01921</name>
</gene>
<dbReference type="GO" id="GO:0070814">
    <property type="term" value="P:hydrogen sulfide biosynthetic process"/>
    <property type="evidence" value="ECO:0007669"/>
    <property type="project" value="UniProtKB-UniRule"/>
</dbReference>
<dbReference type="PIRSF" id="PIRSF000857">
    <property type="entry name" value="PAPS_reductase"/>
    <property type="match status" value="1"/>
</dbReference>
<keyword evidence="2 4" id="KW-0560">Oxidoreductase</keyword>
<comment type="function">
    <text evidence="4">Catalyzes the formation of sulfite from adenosine 5'-phosphosulfate (APS) using thioredoxin as an electron donor.</text>
</comment>
<dbReference type="PANTHER" id="PTHR46509">
    <property type="entry name" value="PHOSPHOADENOSINE PHOSPHOSULFATE REDUCTASE"/>
    <property type="match status" value="1"/>
</dbReference>
<dbReference type="GO" id="GO:0019379">
    <property type="term" value="P:sulfate assimilation, phosphoadenylyl sulfate reduction by phosphoadenylyl-sulfate reductase (thioredoxin)"/>
    <property type="evidence" value="ECO:0007669"/>
    <property type="project" value="UniProtKB-UniRule"/>
</dbReference>
<feature type="binding site" evidence="4">
    <location>
        <position position="113"/>
    </location>
    <ligand>
        <name>[4Fe-4S] cluster</name>
        <dbReference type="ChEBI" id="CHEBI:49883"/>
    </ligand>
</feature>
<feature type="domain" description="Phosphoadenosine phosphosulphate reductase" evidence="5">
    <location>
        <begin position="34"/>
        <end position="199"/>
    </location>
</feature>
<feature type="active site" description="Nucleophile; cysteine thiosulfonate intermediate" evidence="4">
    <location>
        <position position="216"/>
    </location>
</feature>
<feature type="binding site" evidence="4">
    <location>
        <position position="197"/>
    </location>
    <ligand>
        <name>[4Fe-4S] cluster</name>
        <dbReference type="ChEBI" id="CHEBI:49883"/>
    </ligand>
</feature>
<comment type="cofactor">
    <cofactor evidence="4">
        <name>[4Fe-4S] cluster</name>
        <dbReference type="ChEBI" id="CHEBI:49883"/>
    </cofactor>
    <text evidence="4">Binds 1 [4Fe-4S] cluster per subunit.</text>
</comment>
<dbReference type="eggNOG" id="COG0175">
    <property type="taxonomic scope" value="Bacteria"/>
</dbReference>
<dbReference type="GO" id="GO:0046872">
    <property type="term" value="F:metal ion binding"/>
    <property type="evidence" value="ECO:0007669"/>
    <property type="project" value="UniProtKB-KW"/>
</dbReference>